<sequence>MIKVIYKSDALSRESKIYQAKTIGEWLTQHYEKMPEHLSIFHTFSNADYAEISFANEVTPHTSVDLKCLDLMLGTFIVIENPKAPAIWIPLVISLVIGVATYFLMPTPSVAATNANNQNAASPNNELSSRQNQTRINQRKPDIFGEAWSTPDLLAVPYTVYENNVEVEYLTAFITRGYCEIKEAYDGDTRIRDIAGATVQVYRPGVNIVSGNPYYRVGSRITAEPLGVQKQTSVNGQVLRPSNIETITGDSNIGFSSPNEIVLAPNTQLDFTDSFSSNDTIEITNASFNIETVENGATVTTPYNLAGTYPVLSVSNDRITLSNPSAINPAWDQLDNLENGTSPYISPTIKSVSEKWIGPFILDNLDRNMIVSNFVATNGLYLTNGNFQSPVNVTVEVEVTPVDENDQDIGYPILKSVVLKGSATARETVGMTLSISTFQGRCKVRARRVNQTDKDFQGTVVDDVKWSALYGAHPLKRSVYENGTVVRARTYATAGALSVKERKLNLLVQRELPTYENGAMTTARQATSSFADALVSLATDPKIGRMSLDNLDLDNIYETYHDIVDYFGTPLAAEFCTTLDDSNVSFEEIAKMIEDSCFITIYRQGTKLRVFFEKPSDNSSLLFNFRNIIPKTFEPSRNFGITDDFDGIVYEWTDPSDNGRINIYLPNQNVINPKEIKSVGVRNKWQAHFNAHRLYNKLVYQTETLKFEAAPESELLILKEPVSCAKDMLKAKYQSGEVEHQDGLILELSHPVEVQPNINYVIHLQTVDGFVDMIMLDGVEDGYFVKLSRLPISPISTDPSNQVKATYTIIEQNNAGSLSYLVAERTPAGKNTNNVTLVNYSARYYQNDGDFKAEPPIDETPIYIRYDVLDVNLANLYRMQRGELPTTGDVYFEVSAGVFVSSSSAYRPELENVYRYKPPYAPGGGDTTAYFRTFPARNEIPAITVGEWPQNVNIYLTIKGDVVGRGGDGGLAQHSIGADTTDQSILPMVKQQRNGYRGAPAISNDHPNFNLIVDGGTVARGGSGGGASPAGYSTALNYAINGCCGGGGAPFGQALSGVYPELEYDSDKVYWKDMRVPNTAVAGKTFGGTGYSKGFDGSYGYSSGISGNGGAWAQQGTSSNNSTVSGAFRSYGAPEGLPGELADAITGLAPLSIQIINGGQVL</sequence>
<evidence type="ECO:0008006" key="5">
    <source>
        <dbReference type="Google" id="ProtNLM"/>
    </source>
</evidence>
<dbReference type="STRING" id="487316.BEN76_03130"/>
<feature type="region of interest" description="Disordered" evidence="1">
    <location>
        <begin position="115"/>
        <end position="134"/>
    </location>
</feature>
<dbReference type="AlphaFoldDB" id="A0A1P8EFU8"/>
<reference evidence="3 4" key="1">
    <citation type="submission" date="2016-08" db="EMBL/GenBank/DDBJ databases">
        <title>Complete genome sequence of Acinetobacter baylyi strain GFJ2.</title>
        <authorList>
            <person name="Tabata M."/>
            <person name="Kuboki S."/>
            <person name="Gibu N."/>
            <person name="Kinouchi Y."/>
            <person name="Vangnai A."/>
            <person name="Kasai D."/>
            <person name="Fukuda M."/>
        </authorList>
    </citation>
    <scope>NUCLEOTIDE SEQUENCE [LARGE SCALE GENOMIC DNA]</scope>
    <source>
        <strain evidence="3 4">GFJ2</strain>
    </source>
</reference>
<feature type="compositionally biased region" description="Low complexity" evidence="1">
    <location>
        <begin position="115"/>
        <end position="125"/>
    </location>
</feature>
<accession>A0A1P8EFU8</accession>
<keyword evidence="2" id="KW-0812">Transmembrane</keyword>
<feature type="transmembrane region" description="Helical" evidence="2">
    <location>
        <begin position="86"/>
        <end position="105"/>
    </location>
</feature>
<name>A0A1P8EFU8_9GAMM</name>
<dbReference type="Proteomes" id="UP000185674">
    <property type="component" value="Chromosome"/>
</dbReference>
<keyword evidence="2" id="KW-1133">Transmembrane helix</keyword>
<evidence type="ECO:0000256" key="2">
    <source>
        <dbReference type="SAM" id="Phobius"/>
    </source>
</evidence>
<evidence type="ECO:0000256" key="1">
    <source>
        <dbReference type="SAM" id="MobiDB-lite"/>
    </source>
</evidence>
<gene>
    <name evidence="3" type="ORF">BEN76_03130</name>
</gene>
<dbReference type="KEGG" id="asol:BEN76_03130"/>
<proteinExistence type="predicted"/>
<dbReference type="NCBIfam" id="NF040662">
    <property type="entry name" value="attach_TipJ_rel"/>
    <property type="match status" value="1"/>
</dbReference>
<dbReference type="EMBL" id="CP016896">
    <property type="protein sequence ID" value="APV35068.1"/>
    <property type="molecule type" value="Genomic_DNA"/>
</dbReference>
<organism evidence="3 4">
    <name type="scientific">Acinetobacter soli</name>
    <dbReference type="NCBI Taxonomy" id="487316"/>
    <lineage>
        <taxon>Bacteria</taxon>
        <taxon>Pseudomonadati</taxon>
        <taxon>Pseudomonadota</taxon>
        <taxon>Gammaproteobacteria</taxon>
        <taxon>Moraxellales</taxon>
        <taxon>Moraxellaceae</taxon>
        <taxon>Acinetobacter</taxon>
    </lineage>
</organism>
<keyword evidence="2" id="KW-0472">Membrane</keyword>
<evidence type="ECO:0000313" key="4">
    <source>
        <dbReference type="Proteomes" id="UP000185674"/>
    </source>
</evidence>
<evidence type="ECO:0000313" key="3">
    <source>
        <dbReference type="EMBL" id="APV35068.1"/>
    </source>
</evidence>
<dbReference type="RefSeq" id="WP_076032228.1">
    <property type="nucleotide sequence ID" value="NZ_CP016896.1"/>
</dbReference>
<protein>
    <recommendedName>
        <fullName evidence="5">Bacteriophage protein</fullName>
    </recommendedName>
</protein>